<evidence type="ECO:0000313" key="6">
    <source>
        <dbReference type="EMBL" id="OOV86633.1"/>
    </source>
</evidence>
<dbReference type="PROSITE" id="PS50893">
    <property type="entry name" value="ABC_TRANSPORTER_2"/>
    <property type="match status" value="1"/>
</dbReference>
<dbReference type="GO" id="GO:0016887">
    <property type="term" value="F:ATP hydrolysis activity"/>
    <property type="evidence" value="ECO:0007669"/>
    <property type="project" value="InterPro"/>
</dbReference>
<dbReference type="AlphaFoldDB" id="A0A1T1H9X0"/>
<dbReference type="SMART" id="SM00382">
    <property type="entry name" value="AAA"/>
    <property type="match status" value="1"/>
</dbReference>
<evidence type="ECO:0000256" key="2">
    <source>
        <dbReference type="ARBA" id="ARBA00022741"/>
    </source>
</evidence>
<protein>
    <recommendedName>
        <fullName evidence="5">ABC transporter domain-containing protein</fullName>
    </recommendedName>
</protein>
<keyword evidence="1" id="KW-0813">Transport</keyword>
<dbReference type="InterPro" id="IPR017871">
    <property type="entry name" value="ABC_transporter-like_CS"/>
</dbReference>
<dbReference type="InterPro" id="IPR003439">
    <property type="entry name" value="ABC_transporter-like_ATP-bd"/>
</dbReference>
<feature type="compositionally biased region" description="Polar residues" evidence="4">
    <location>
        <begin position="1"/>
        <end position="15"/>
    </location>
</feature>
<feature type="domain" description="ABC transporter" evidence="5">
    <location>
        <begin position="42"/>
        <end position="272"/>
    </location>
</feature>
<feature type="region of interest" description="Disordered" evidence="4">
    <location>
        <begin position="1"/>
        <end position="38"/>
    </location>
</feature>
<dbReference type="InterPro" id="IPR003593">
    <property type="entry name" value="AAA+_ATPase"/>
</dbReference>
<gene>
    <name evidence="6" type="ORF">BTA35_0212130</name>
</gene>
<dbReference type="PROSITE" id="PS00211">
    <property type="entry name" value="ABC_TRANSPORTER_1"/>
    <property type="match status" value="1"/>
</dbReference>
<reference evidence="6" key="1">
    <citation type="submission" date="2017-02" db="EMBL/GenBank/DDBJ databases">
        <title>Draft Genome Sequence of the Salt Water Bacterium Oceanospirillum linum ATCC 11336.</title>
        <authorList>
            <person name="Trachtenberg A.M."/>
            <person name="Carney J.G."/>
            <person name="Linnane J.D."/>
            <person name="Rheaume B.A."/>
            <person name="Pitts N.L."/>
            <person name="Mykles D.L."/>
            <person name="Maclea K.S."/>
        </authorList>
    </citation>
    <scope>NUCLEOTIDE SEQUENCE [LARGE SCALE GENOMIC DNA]</scope>
    <source>
        <strain evidence="6">ATCC 11336</strain>
    </source>
</reference>
<evidence type="ECO:0000256" key="1">
    <source>
        <dbReference type="ARBA" id="ARBA00022448"/>
    </source>
</evidence>
<evidence type="ECO:0000256" key="3">
    <source>
        <dbReference type="ARBA" id="ARBA00022840"/>
    </source>
</evidence>
<dbReference type="Proteomes" id="UP000190064">
    <property type="component" value="Unassembled WGS sequence"/>
</dbReference>
<dbReference type="RefSeq" id="WP_078320082.1">
    <property type="nucleotide sequence ID" value="NZ_FXTS01000006.1"/>
</dbReference>
<sequence>MNALTASDVSVNSDPKVSGKPEINRGKPEINSPPKIKSGPALHLDQLSLSFGDNMLFNPVSMTLTAGQLHMLTGANGAGKSSLLKCLAGLMPHQGEICWLWPENSSDQVDKVAYIPQLEAFDATLPITVEDYLLASIQPRIFFRKPPVKEQQRLEQLLSRVGLEQKRNRKIGQLSGGERQRLLFARALAQDATLWFLDEPMNGLDQEAQGQILQLILQLKAQGCTLVMVHHDIEFVTAHADQEVRICDGNIMVVTPAPVDDGLVVPLGVAQI</sequence>
<dbReference type="PANTHER" id="PTHR42734:SF7">
    <property type="entry name" value="ATP-BINDING COMPONENT OF ABC TRANSPORTER-RELATED"/>
    <property type="match status" value="1"/>
</dbReference>
<dbReference type="PANTHER" id="PTHR42734">
    <property type="entry name" value="METAL TRANSPORT SYSTEM ATP-BINDING PROTEIN TM_0124-RELATED"/>
    <property type="match status" value="1"/>
</dbReference>
<evidence type="ECO:0000313" key="7">
    <source>
        <dbReference type="Proteomes" id="UP000190064"/>
    </source>
</evidence>
<keyword evidence="3" id="KW-0067">ATP-binding</keyword>
<evidence type="ECO:0000259" key="5">
    <source>
        <dbReference type="PROSITE" id="PS50893"/>
    </source>
</evidence>
<dbReference type="InterPro" id="IPR027417">
    <property type="entry name" value="P-loop_NTPase"/>
</dbReference>
<evidence type="ECO:0000256" key="4">
    <source>
        <dbReference type="SAM" id="MobiDB-lite"/>
    </source>
</evidence>
<comment type="caution">
    <text evidence="6">The sequence shown here is derived from an EMBL/GenBank/DDBJ whole genome shotgun (WGS) entry which is preliminary data.</text>
</comment>
<dbReference type="STRING" id="966.BTA35_0212130"/>
<organism evidence="6 7">
    <name type="scientific">Oceanospirillum linum</name>
    <dbReference type="NCBI Taxonomy" id="966"/>
    <lineage>
        <taxon>Bacteria</taxon>
        <taxon>Pseudomonadati</taxon>
        <taxon>Pseudomonadota</taxon>
        <taxon>Gammaproteobacteria</taxon>
        <taxon>Oceanospirillales</taxon>
        <taxon>Oceanospirillaceae</taxon>
        <taxon>Oceanospirillum</taxon>
    </lineage>
</organism>
<dbReference type="Gene3D" id="3.40.50.300">
    <property type="entry name" value="P-loop containing nucleotide triphosphate hydrolases"/>
    <property type="match status" value="1"/>
</dbReference>
<dbReference type="GO" id="GO:0005524">
    <property type="term" value="F:ATP binding"/>
    <property type="evidence" value="ECO:0007669"/>
    <property type="project" value="UniProtKB-KW"/>
</dbReference>
<dbReference type="Pfam" id="PF00005">
    <property type="entry name" value="ABC_tran"/>
    <property type="match status" value="1"/>
</dbReference>
<keyword evidence="7" id="KW-1185">Reference proteome</keyword>
<name>A0A1T1H9X0_OCELI</name>
<proteinExistence type="predicted"/>
<dbReference type="InterPro" id="IPR050153">
    <property type="entry name" value="Metal_Ion_Import_ABC"/>
</dbReference>
<dbReference type="EMBL" id="MTSD02000005">
    <property type="protein sequence ID" value="OOV86633.1"/>
    <property type="molecule type" value="Genomic_DNA"/>
</dbReference>
<keyword evidence="2" id="KW-0547">Nucleotide-binding</keyword>
<feature type="compositionally biased region" description="Basic and acidic residues" evidence="4">
    <location>
        <begin position="17"/>
        <end position="28"/>
    </location>
</feature>
<dbReference type="SUPFAM" id="SSF52540">
    <property type="entry name" value="P-loop containing nucleoside triphosphate hydrolases"/>
    <property type="match status" value="1"/>
</dbReference>
<accession>A0A1T1H9X0</accession>